<evidence type="ECO:0000256" key="1">
    <source>
        <dbReference type="ARBA" id="ARBA00010701"/>
    </source>
</evidence>
<evidence type="ECO:0000256" key="5">
    <source>
        <dbReference type="ARBA" id="ARBA00023098"/>
    </source>
</evidence>
<evidence type="ECO:0000256" key="7">
    <source>
        <dbReference type="PIRNR" id="PIRNR000862"/>
    </source>
</evidence>
<dbReference type="FunFam" id="3.40.50.1820:FF:000057">
    <property type="entry name" value="Lipase"/>
    <property type="match status" value="1"/>
</dbReference>
<dbReference type="Pfam" id="PF04083">
    <property type="entry name" value="Abhydro_lipase"/>
    <property type="match status" value="1"/>
</dbReference>
<dbReference type="EMBL" id="JBJJXI010000062">
    <property type="protein sequence ID" value="KAL3397535.1"/>
    <property type="molecule type" value="Genomic_DNA"/>
</dbReference>
<keyword evidence="4 7" id="KW-0442">Lipid degradation</keyword>
<dbReference type="SUPFAM" id="SSF53474">
    <property type="entry name" value="alpha/beta-Hydrolases"/>
    <property type="match status" value="1"/>
</dbReference>
<dbReference type="PIRSF" id="PIRSF000862">
    <property type="entry name" value="Steryl_ester_lip"/>
    <property type="match status" value="1"/>
</dbReference>
<proteinExistence type="inferred from homology"/>
<evidence type="ECO:0000256" key="9">
    <source>
        <dbReference type="SAM" id="SignalP"/>
    </source>
</evidence>
<evidence type="ECO:0000256" key="2">
    <source>
        <dbReference type="ARBA" id="ARBA00022729"/>
    </source>
</evidence>
<keyword evidence="5" id="KW-0443">Lipid metabolism</keyword>
<evidence type="ECO:0000313" key="11">
    <source>
        <dbReference type="EMBL" id="KAL3397535.1"/>
    </source>
</evidence>
<gene>
    <name evidence="11" type="ORF">TKK_008638</name>
</gene>
<evidence type="ECO:0000259" key="10">
    <source>
        <dbReference type="Pfam" id="PF04083"/>
    </source>
</evidence>
<feature type="chain" id="PRO_5044866160" description="Lipase" evidence="9">
    <location>
        <begin position="20"/>
        <end position="414"/>
    </location>
</feature>
<dbReference type="InterPro" id="IPR029058">
    <property type="entry name" value="AB_hydrolase_fold"/>
</dbReference>
<dbReference type="InterPro" id="IPR006693">
    <property type="entry name" value="AB_hydrolase_lipase"/>
</dbReference>
<feature type="active site" description="Charge relay system" evidence="8">
    <location>
        <position position="366"/>
    </location>
</feature>
<dbReference type="InterPro" id="IPR025483">
    <property type="entry name" value="Lipase_euk"/>
</dbReference>
<feature type="active site" description="Nucleophile" evidence="8">
    <location>
        <position position="193"/>
    </location>
</feature>
<dbReference type="PANTHER" id="PTHR11005">
    <property type="entry name" value="LYSOSOMAL ACID LIPASE-RELATED"/>
    <property type="match status" value="1"/>
</dbReference>
<evidence type="ECO:0000256" key="6">
    <source>
        <dbReference type="ARBA" id="ARBA00023180"/>
    </source>
</evidence>
<keyword evidence="2 9" id="KW-0732">Signal</keyword>
<feature type="signal peptide" evidence="9">
    <location>
        <begin position="1"/>
        <end position="19"/>
    </location>
</feature>
<keyword evidence="3 7" id="KW-0378">Hydrolase</keyword>
<evidence type="ECO:0000256" key="3">
    <source>
        <dbReference type="ARBA" id="ARBA00022801"/>
    </source>
</evidence>
<dbReference type="GO" id="GO:0016042">
    <property type="term" value="P:lipid catabolic process"/>
    <property type="evidence" value="ECO:0007669"/>
    <property type="project" value="UniProtKB-KW"/>
</dbReference>
<organism evidence="11 12">
    <name type="scientific">Trichogramma kaykai</name>
    <dbReference type="NCBI Taxonomy" id="54128"/>
    <lineage>
        <taxon>Eukaryota</taxon>
        <taxon>Metazoa</taxon>
        <taxon>Ecdysozoa</taxon>
        <taxon>Arthropoda</taxon>
        <taxon>Hexapoda</taxon>
        <taxon>Insecta</taxon>
        <taxon>Pterygota</taxon>
        <taxon>Neoptera</taxon>
        <taxon>Endopterygota</taxon>
        <taxon>Hymenoptera</taxon>
        <taxon>Apocrita</taxon>
        <taxon>Proctotrupomorpha</taxon>
        <taxon>Chalcidoidea</taxon>
        <taxon>Trichogrammatidae</taxon>
        <taxon>Trichogramma</taxon>
    </lineage>
</organism>
<dbReference type="AlphaFoldDB" id="A0ABD2WXA8"/>
<feature type="active site" description="Charge relay system" evidence="8">
    <location>
        <position position="397"/>
    </location>
</feature>
<evidence type="ECO:0000313" key="12">
    <source>
        <dbReference type="Proteomes" id="UP001627154"/>
    </source>
</evidence>
<keyword evidence="12" id="KW-1185">Reference proteome</keyword>
<protein>
    <recommendedName>
        <fullName evidence="7">Lipase</fullName>
    </recommendedName>
</protein>
<dbReference type="GO" id="GO:0016787">
    <property type="term" value="F:hydrolase activity"/>
    <property type="evidence" value="ECO:0007669"/>
    <property type="project" value="UniProtKB-KW"/>
</dbReference>
<comment type="similarity">
    <text evidence="1 7">Belongs to the AB hydrolase superfamily. Lipase family.</text>
</comment>
<evidence type="ECO:0000256" key="4">
    <source>
        <dbReference type="ARBA" id="ARBA00022963"/>
    </source>
</evidence>
<accession>A0ABD2WXA8</accession>
<feature type="domain" description="Partial AB-hydrolase lipase" evidence="10">
    <location>
        <begin position="60"/>
        <end position="117"/>
    </location>
</feature>
<dbReference type="Gene3D" id="3.40.50.1820">
    <property type="entry name" value="alpha/beta hydrolase"/>
    <property type="match status" value="1"/>
</dbReference>
<sequence length="414" mass="47690">MKFTVWNWLVFPAMGLVWSMTVPIFNHFYCADMPIEHVTEMMDPQDWDSDTYQMINFIGLAEKYGYTAEEYKVTTKDGYILTLHRISGSPSSPKASGKPAVYLQHGILLSSDSWILMGPEKDLAFLLADQGKDVWLGNTRGNTYSRAHVKLDPAEEKFWEFSYHEMGIYDLPAIIDTILDVTDSQKLEYYGYSMGTTISYVLLSQRPEYNQKISKMYHIAPVAKWGSTLKSMLKVMDVIFDALKEFITFFKFQQLLPQSAMAAELGKKQCDESSFFQPICFTLFSTIGLDKSRFNQTLLPHVMKHFPAGVSKYTVYHYNQNYNTHKFAAYDYGVGINLKKYGTTKPPKYDLSKVKVPVTIWYADNDDIAYPDNVFSLAEELPNVIDVNKVDDPKFNHFDFLWATDVRQLVYNKL</sequence>
<evidence type="ECO:0000256" key="8">
    <source>
        <dbReference type="PIRSR" id="PIRSR000862-1"/>
    </source>
</evidence>
<keyword evidence="6" id="KW-0325">Glycoprotein</keyword>
<dbReference type="Proteomes" id="UP001627154">
    <property type="component" value="Unassembled WGS sequence"/>
</dbReference>
<reference evidence="11 12" key="1">
    <citation type="journal article" date="2024" name="bioRxiv">
        <title>A reference genome for Trichogramma kaykai: A tiny desert-dwelling parasitoid wasp with competing sex-ratio distorters.</title>
        <authorList>
            <person name="Culotta J."/>
            <person name="Lindsey A.R."/>
        </authorList>
    </citation>
    <scope>NUCLEOTIDE SEQUENCE [LARGE SCALE GENOMIC DNA]</scope>
    <source>
        <strain evidence="11 12">KSX58</strain>
    </source>
</reference>
<comment type="caution">
    <text evidence="11">The sequence shown here is derived from an EMBL/GenBank/DDBJ whole genome shotgun (WGS) entry which is preliminary data.</text>
</comment>
<name>A0ABD2WXA8_9HYME</name>